<dbReference type="PROSITE" id="PS51898">
    <property type="entry name" value="TYR_RECOMBINASE"/>
    <property type="match status" value="1"/>
</dbReference>
<keyword evidence="4" id="KW-0233">DNA recombination</keyword>
<evidence type="ECO:0000256" key="2">
    <source>
        <dbReference type="ARBA" id="ARBA00022908"/>
    </source>
</evidence>
<evidence type="ECO:0000313" key="9">
    <source>
        <dbReference type="EMBL" id="KGQ32294.1"/>
    </source>
</evidence>
<evidence type="ECO:0000259" key="7">
    <source>
        <dbReference type="PROSITE" id="PS51898"/>
    </source>
</evidence>
<dbReference type="SUPFAM" id="SSF56349">
    <property type="entry name" value="DNA breaking-rejoining enzymes"/>
    <property type="match status" value="1"/>
</dbReference>
<evidence type="ECO:0000256" key="6">
    <source>
        <dbReference type="SAM" id="Phobius"/>
    </source>
</evidence>
<dbReference type="GO" id="GO:0003677">
    <property type="term" value="F:DNA binding"/>
    <property type="evidence" value="ECO:0007669"/>
    <property type="project" value="UniProtKB-UniRule"/>
</dbReference>
<proteinExistence type="inferred from homology"/>
<dbReference type="EMBL" id="JPXY01000024">
    <property type="protein sequence ID" value="KGQ32294.1"/>
    <property type="molecule type" value="Genomic_DNA"/>
</dbReference>
<dbReference type="Gene3D" id="1.10.150.130">
    <property type="match status" value="1"/>
</dbReference>
<evidence type="ECO:0000313" key="10">
    <source>
        <dbReference type="Proteomes" id="UP000030418"/>
    </source>
</evidence>
<dbReference type="Pfam" id="PF00589">
    <property type="entry name" value="Phage_integrase"/>
    <property type="match status" value="1"/>
</dbReference>
<dbReference type="RefSeq" id="WP_018345795.1">
    <property type="nucleotide sequence ID" value="NZ_JPXY01000024.1"/>
</dbReference>
<keyword evidence="6" id="KW-0812">Transmembrane</keyword>
<feature type="domain" description="Tyr recombinase" evidence="7">
    <location>
        <begin position="111"/>
        <end position="310"/>
    </location>
</feature>
<keyword evidence="6" id="KW-1133">Transmembrane helix</keyword>
<keyword evidence="3 5" id="KW-0238">DNA-binding</keyword>
<dbReference type="PANTHER" id="PTHR30349:SF64">
    <property type="entry name" value="PROPHAGE INTEGRASE INTD-RELATED"/>
    <property type="match status" value="1"/>
</dbReference>
<dbReference type="InterPro" id="IPR013762">
    <property type="entry name" value="Integrase-like_cat_sf"/>
</dbReference>
<keyword evidence="2" id="KW-0229">DNA integration</keyword>
<accession>A0A0A2Y4A0</accession>
<organism evidence="9 10">
    <name type="scientific">Gallibacterium genomosp. 2</name>
    <dbReference type="NCBI Taxonomy" id="155517"/>
    <lineage>
        <taxon>Bacteria</taxon>
        <taxon>Pseudomonadati</taxon>
        <taxon>Pseudomonadota</taxon>
        <taxon>Gammaproteobacteria</taxon>
        <taxon>Pasteurellales</taxon>
        <taxon>Pasteurellaceae</taxon>
        <taxon>Gallibacterium</taxon>
    </lineage>
</organism>
<reference evidence="9 10" key="1">
    <citation type="submission" date="2014-08" db="EMBL/GenBank/DDBJ databases">
        <title>Chaperone-usher fimbriae in a diverse selection of Gallibacterium genomes.</title>
        <authorList>
            <person name="Kudirkiene E."/>
            <person name="Bager R.J."/>
            <person name="Johnson T.J."/>
            <person name="Bojesen A.M."/>
        </authorList>
    </citation>
    <scope>NUCLEOTIDE SEQUENCE [LARGE SCALE GENOMIC DNA]</scope>
    <source>
        <strain evidence="9 10">CCM5976</strain>
    </source>
</reference>
<dbReference type="CDD" id="cd00397">
    <property type="entry name" value="DNA_BRE_C"/>
    <property type="match status" value="1"/>
</dbReference>
<dbReference type="InterPro" id="IPR002104">
    <property type="entry name" value="Integrase_catalytic"/>
</dbReference>
<evidence type="ECO:0000256" key="3">
    <source>
        <dbReference type="ARBA" id="ARBA00023125"/>
    </source>
</evidence>
<dbReference type="GO" id="GO:0015074">
    <property type="term" value="P:DNA integration"/>
    <property type="evidence" value="ECO:0007669"/>
    <property type="project" value="UniProtKB-KW"/>
</dbReference>
<dbReference type="InterPro" id="IPR011010">
    <property type="entry name" value="DNA_brk_join_enz"/>
</dbReference>
<dbReference type="InterPro" id="IPR050090">
    <property type="entry name" value="Tyrosine_recombinase_XerCD"/>
</dbReference>
<feature type="transmembrane region" description="Helical" evidence="6">
    <location>
        <begin position="138"/>
        <end position="158"/>
    </location>
</feature>
<dbReference type="PROSITE" id="PS51900">
    <property type="entry name" value="CB"/>
    <property type="match status" value="1"/>
</dbReference>
<dbReference type="Gene3D" id="1.10.443.10">
    <property type="entry name" value="Intergrase catalytic core"/>
    <property type="match status" value="1"/>
</dbReference>
<dbReference type="InterPro" id="IPR010998">
    <property type="entry name" value="Integrase_recombinase_N"/>
</dbReference>
<protein>
    <submittedName>
        <fullName evidence="9">Site-specific tyrosine recombinase XerC</fullName>
    </submittedName>
</protein>
<comment type="similarity">
    <text evidence="1">Belongs to the 'phage' integrase family.</text>
</comment>
<dbReference type="AlphaFoldDB" id="A0A0A2Y4A0"/>
<evidence type="ECO:0000259" key="8">
    <source>
        <dbReference type="PROSITE" id="PS51900"/>
    </source>
</evidence>
<keyword evidence="6" id="KW-0472">Membrane</keyword>
<evidence type="ECO:0000256" key="1">
    <source>
        <dbReference type="ARBA" id="ARBA00008857"/>
    </source>
</evidence>
<dbReference type="Proteomes" id="UP000030418">
    <property type="component" value="Unassembled WGS sequence"/>
</dbReference>
<dbReference type="InterPro" id="IPR044068">
    <property type="entry name" value="CB"/>
</dbReference>
<dbReference type="GeneID" id="77264329"/>
<dbReference type="PANTHER" id="PTHR30349">
    <property type="entry name" value="PHAGE INTEGRASE-RELATED"/>
    <property type="match status" value="1"/>
</dbReference>
<comment type="caution">
    <text evidence="9">The sequence shown here is derived from an EMBL/GenBank/DDBJ whole genome shotgun (WGS) entry which is preliminary data.</text>
</comment>
<sequence length="312" mass="36691">MTLKNSFYESLSFDDLLEKFLIMKYLRPETKKSYRKMVSLFTRAYPGILADEITKELVCNWRNEQLCKLRETSVNSYLRNCKAVINWGIENHFINRKDNPFTGTFVKEPRKQRKIITQKDINILIKCITQEDVEKLCGNGYCTIAFAQALIFTLLYTGMRRSQLLKLKIHNIDLSSRTIFIPHYINKNNDDHMIPISSKLYPYLAVFLDELKIRKIPIDSQLFNINIFSSTTRNNGNMTNDQLAHFFRKLSKITRIKLSSHRFRHTIATQLMRSPEQNLYAAQKLLGHRDIKTTLSYIEFDVDMLRKVVDSI</sequence>
<evidence type="ECO:0000256" key="4">
    <source>
        <dbReference type="ARBA" id="ARBA00023172"/>
    </source>
</evidence>
<gene>
    <name evidence="9" type="ORF">P375_05720</name>
</gene>
<feature type="domain" description="Core-binding (CB)" evidence="8">
    <location>
        <begin position="11"/>
        <end position="89"/>
    </location>
</feature>
<name>A0A0A2Y4A0_9PAST</name>
<evidence type="ECO:0000256" key="5">
    <source>
        <dbReference type="PROSITE-ProRule" id="PRU01248"/>
    </source>
</evidence>
<keyword evidence="10" id="KW-1185">Reference proteome</keyword>
<dbReference type="GO" id="GO:0006310">
    <property type="term" value="P:DNA recombination"/>
    <property type="evidence" value="ECO:0007669"/>
    <property type="project" value="UniProtKB-KW"/>
</dbReference>